<keyword evidence="1" id="KW-0597">Phosphoprotein</keyword>
<organism evidence="4 6">
    <name type="scientific">Aureimonas ureilytica</name>
    <dbReference type="NCBI Taxonomy" id="401562"/>
    <lineage>
        <taxon>Bacteria</taxon>
        <taxon>Pseudomonadati</taxon>
        <taxon>Pseudomonadota</taxon>
        <taxon>Alphaproteobacteria</taxon>
        <taxon>Hyphomicrobiales</taxon>
        <taxon>Aurantimonadaceae</taxon>
        <taxon>Aureimonas</taxon>
    </lineage>
</organism>
<evidence type="ECO:0000256" key="1">
    <source>
        <dbReference type="PROSITE-ProRule" id="PRU00169"/>
    </source>
</evidence>
<keyword evidence="6" id="KW-1185">Reference proteome</keyword>
<evidence type="ECO:0000313" key="3">
    <source>
        <dbReference type="EMBL" id="KTQ95531.1"/>
    </source>
</evidence>
<proteinExistence type="predicted"/>
<gene>
    <name evidence="3" type="ORF">NS226_11595</name>
    <name evidence="4" type="ORF">NS365_23195</name>
</gene>
<dbReference type="InterPro" id="IPR011006">
    <property type="entry name" value="CheY-like_superfamily"/>
</dbReference>
<evidence type="ECO:0000313" key="4">
    <source>
        <dbReference type="EMBL" id="KTQ98641.1"/>
    </source>
</evidence>
<dbReference type="SUPFAM" id="SSF52172">
    <property type="entry name" value="CheY-like"/>
    <property type="match status" value="1"/>
</dbReference>
<evidence type="ECO:0000313" key="6">
    <source>
        <dbReference type="Proteomes" id="UP000078529"/>
    </source>
</evidence>
<dbReference type="PATRIC" id="fig|401562.3.peg.1842"/>
<feature type="modified residue" description="4-aspartylphosphate" evidence="1">
    <location>
        <position position="41"/>
    </location>
</feature>
<dbReference type="Proteomes" id="UP000078272">
    <property type="component" value="Unassembled WGS sequence"/>
</dbReference>
<protein>
    <submittedName>
        <fullName evidence="4">Chemotaxis protein CheY</fullName>
    </submittedName>
</protein>
<dbReference type="AlphaFoldDB" id="A0A175RFM2"/>
<reference evidence="5 6" key="1">
    <citation type="journal article" date="2016" name="Front. Microbiol.">
        <title>Genomic Resource of Rice Seed Associated Bacteria.</title>
        <authorList>
            <person name="Midha S."/>
            <person name="Bansal K."/>
            <person name="Sharma S."/>
            <person name="Kumar N."/>
            <person name="Patil P.P."/>
            <person name="Chaudhry V."/>
            <person name="Patil P.B."/>
        </authorList>
    </citation>
    <scope>NUCLEOTIDE SEQUENCE [LARGE SCALE GENOMIC DNA]</scope>
    <source>
        <strain evidence="3 5">NS226</strain>
        <strain evidence="4 6">NS365</strain>
    </source>
</reference>
<dbReference type="EMBL" id="LDPZ01000022">
    <property type="protein sequence ID" value="KTQ95531.1"/>
    <property type="molecule type" value="Genomic_DNA"/>
</dbReference>
<dbReference type="EMBL" id="LDQA01000146">
    <property type="protein sequence ID" value="KTQ98641.1"/>
    <property type="molecule type" value="Genomic_DNA"/>
</dbReference>
<evidence type="ECO:0000259" key="2">
    <source>
        <dbReference type="PROSITE" id="PS50110"/>
    </source>
</evidence>
<evidence type="ECO:0000313" key="5">
    <source>
        <dbReference type="Proteomes" id="UP000078272"/>
    </source>
</evidence>
<feature type="domain" description="Response regulatory" evidence="2">
    <location>
        <begin position="1"/>
        <end position="104"/>
    </location>
</feature>
<dbReference type="GO" id="GO:0000160">
    <property type="term" value="P:phosphorelay signal transduction system"/>
    <property type="evidence" value="ECO:0007669"/>
    <property type="project" value="InterPro"/>
</dbReference>
<name>A0A175RFM2_9HYPH</name>
<dbReference type="Gene3D" id="3.40.50.2300">
    <property type="match status" value="1"/>
</dbReference>
<dbReference type="PROSITE" id="PS50110">
    <property type="entry name" value="RESPONSE_REGULATORY"/>
    <property type="match status" value="1"/>
</dbReference>
<dbReference type="Proteomes" id="UP000078529">
    <property type="component" value="Unassembled WGS sequence"/>
</dbReference>
<dbReference type="InterPro" id="IPR001789">
    <property type="entry name" value="Sig_transdc_resp-reg_receiver"/>
</dbReference>
<dbReference type="STRING" id="401562.NS365_23195"/>
<sequence length="105" mass="11567">MMMDAMDIAEEAGFVSYGARNADEAIRLLESSPDIRVLFTDVQMSGSMDGYRLAATVRERWPSVRILVTSGVRGPEVDDLPADSLFFCKPYAHHAVADAMTRPSL</sequence>
<comment type="caution">
    <text evidence="4">The sequence shown here is derived from an EMBL/GenBank/DDBJ whole genome shotgun (WGS) entry which is preliminary data.</text>
</comment>
<accession>A0A175RFM2</accession>
<dbReference type="Pfam" id="PF00072">
    <property type="entry name" value="Response_reg"/>
    <property type="match status" value="1"/>
</dbReference>